<dbReference type="EMBL" id="CP053979">
    <property type="protein sequence ID" value="QKH22584.1"/>
    <property type="molecule type" value="Genomic_DNA"/>
</dbReference>
<evidence type="ECO:0000313" key="2">
    <source>
        <dbReference type="EMBL" id="AJG74086.1"/>
    </source>
</evidence>
<sequence>MSRPTLTFFEIDKLDIDELSKDELRLAFFHNIDLIYYLNKGKTAEQLREYRIAIQSGVDEDFINLHVGWEVIRYIRMLHNQGYKLDFLRKYMKSPKGKPALEEDTLVKVLKCHLTHNTSSIDFLNVKRDLVDGFIYGLSKGYDLTPLVRVGMKLDEDILYLLINLIGSHIDVRPFINKTWTAEQIEAILRAKPVINPPSLIQNYINNKFTGGQIEEVVKGIRFGDGKLVSKKDEDGNPIYNEYQMYEIVEGIRFGLRTEEYSNPNMSDFEMRQIREQLMSQKDLHGHNNRGRLRANKPKKIFVK</sequence>
<feature type="compositionally biased region" description="Basic residues" evidence="1">
    <location>
        <begin position="287"/>
        <end position="304"/>
    </location>
</feature>
<name>A0A0B5NJI4_BACTU</name>
<accession>A0A0B5NJI4</accession>
<organism evidence="4 6">
    <name type="scientific">Bacillus thuringiensis</name>
    <dbReference type="NCBI Taxonomy" id="1428"/>
    <lineage>
        <taxon>Bacteria</taxon>
        <taxon>Bacillati</taxon>
        <taxon>Bacillota</taxon>
        <taxon>Bacilli</taxon>
        <taxon>Bacillales</taxon>
        <taxon>Bacillaceae</taxon>
        <taxon>Bacillus</taxon>
        <taxon>Bacillus cereus group</taxon>
    </lineage>
</organism>
<evidence type="ECO:0000313" key="4">
    <source>
        <dbReference type="EMBL" id="QKH22584.1"/>
    </source>
</evidence>
<reference evidence="2 5" key="1">
    <citation type="journal article" date="2015" name="Genome Announc.">
        <title>Complete genome sequences for 35 biothreat assay-relevant bacillus species.</title>
        <authorList>
            <person name="Johnson S.L."/>
            <person name="Daligault H.E."/>
            <person name="Davenport K.W."/>
            <person name="Jaissle J."/>
            <person name="Frey K.G."/>
            <person name="Ladner J.T."/>
            <person name="Broomall S.M."/>
            <person name="Bishop-Lilly K.A."/>
            <person name="Bruce D.C."/>
            <person name="Gibbons H.S."/>
            <person name="Coyne S.R."/>
            <person name="Lo C.C."/>
            <person name="Meincke L."/>
            <person name="Munk A.C."/>
            <person name="Koroleva G.I."/>
            <person name="Rosenzweig C.N."/>
            <person name="Palacios G.F."/>
            <person name="Redden C.L."/>
            <person name="Minogue T.D."/>
            <person name="Chain P.S."/>
        </authorList>
    </citation>
    <scope>NUCLEOTIDE SEQUENCE [LARGE SCALE GENOMIC DNA]</scope>
    <source>
        <strain evidence="2 5">HD1011</strain>
        <plasmid evidence="2 5">2</plasmid>
    </source>
</reference>
<dbReference type="AlphaFoldDB" id="A0A0B5NJI4"/>
<gene>
    <name evidence="2" type="ORF">BF38_5993</name>
    <name evidence="3" type="ORF">FO599_00970</name>
    <name evidence="4" type="ORF">FOC89_00930</name>
</gene>
<evidence type="ECO:0000256" key="1">
    <source>
        <dbReference type="SAM" id="MobiDB-lite"/>
    </source>
</evidence>
<reference evidence="4 6" key="3">
    <citation type="submission" date="2020-05" db="EMBL/GenBank/DDBJ databases">
        <title>FDA dAtabase for Regulatory Grade micrObial Sequences (FDA-ARGOS): Supporting development and validation of Infectious Disease Dx tests.</title>
        <authorList>
            <person name="Nelson B."/>
            <person name="Plummer A."/>
            <person name="Tallon L."/>
            <person name="Sadzewicz L."/>
            <person name="Zhao X."/>
            <person name="Vavikolanu K."/>
            <person name="Mehta A."/>
            <person name="Aluvathingal J."/>
            <person name="Nadendla S."/>
            <person name="Myers T."/>
            <person name="Yan Y."/>
            <person name="Sichtig H."/>
        </authorList>
    </citation>
    <scope>NUCLEOTIDE SEQUENCE [LARGE SCALE GENOMIC DNA]</scope>
    <source>
        <strain evidence="4 6">FDAARGOS_795</strain>
        <plasmid evidence="4 6">unnamed3</plasmid>
    </source>
</reference>
<evidence type="ECO:0000313" key="5">
    <source>
        <dbReference type="Proteomes" id="UP000031876"/>
    </source>
</evidence>
<protein>
    <submittedName>
        <fullName evidence="4">Uncharacterized protein</fullName>
    </submittedName>
</protein>
<dbReference type="EMBL" id="CP009334">
    <property type="protein sequence ID" value="AJG74086.1"/>
    <property type="molecule type" value="Genomic_DNA"/>
</dbReference>
<dbReference type="RefSeq" id="WP_000089754.1">
    <property type="nucleotide sequence ID" value="NZ_CP009334.1"/>
</dbReference>
<feature type="region of interest" description="Disordered" evidence="1">
    <location>
        <begin position="285"/>
        <end position="304"/>
    </location>
</feature>
<dbReference type="Proteomes" id="UP001181533">
    <property type="component" value="Unassembled WGS sequence"/>
</dbReference>
<geneLocation type="plasmid" evidence="2 5">
    <name>2</name>
</geneLocation>
<dbReference type="Proteomes" id="UP000501107">
    <property type="component" value="Plasmid unnamed3"/>
</dbReference>
<dbReference type="KEGG" id="btw:BF38_5993"/>
<proteinExistence type="predicted"/>
<evidence type="ECO:0000313" key="3">
    <source>
        <dbReference type="EMBL" id="MDR4174702.1"/>
    </source>
</evidence>
<dbReference type="EMBL" id="VKQN01000001">
    <property type="protein sequence ID" value="MDR4174702.1"/>
    <property type="molecule type" value="Genomic_DNA"/>
</dbReference>
<reference evidence="3" key="2">
    <citation type="submission" date="2019-07" db="EMBL/GenBank/DDBJ databases">
        <title>Phylogenomic Reclassification of ATCC Bacillus Strains and Various Taxa within the Genus Bacillus.</title>
        <authorList>
            <person name="Riojas M.A."/>
            <person name="Frank A.M."/>
            <person name="Fenn S.L."/>
            <person name="King S.P."/>
            <person name="Brower S.M."/>
            <person name="Hazbon M.H."/>
        </authorList>
    </citation>
    <scope>NUCLEOTIDE SEQUENCE</scope>
    <source>
        <strain evidence="3">ATCC 35646</strain>
    </source>
</reference>
<keyword evidence="4" id="KW-0614">Plasmid</keyword>
<dbReference type="Proteomes" id="UP000031876">
    <property type="component" value="Plasmid 2"/>
</dbReference>
<geneLocation type="plasmid" evidence="4 6">
    <name>unnamed3</name>
</geneLocation>
<evidence type="ECO:0000313" key="6">
    <source>
        <dbReference type="Proteomes" id="UP000501107"/>
    </source>
</evidence>